<gene>
    <name evidence="3" type="ORF">H2201_003949</name>
</gene>
<sequence>MENNGPPGDDLRWFGEGFSGFPKRLPEDCVEYMILIIDAKLSEAQIRGRLQAIQRASSDLTKKLLKDYIWQRDAFNLDLIREDGTWLLRGRTDYGDSVADEWLIVYLLRELSKQFADAWMRVYDTDGEFLLIEAANVLPKWLNPEIAENRVWLHTGQLLVIPLQSTAAAESQKAVPESKSLALKEALSLVADPSTKLIHSPLIEEEAFYRLRNYPSAIASNLHTSLITIPRKLAYILRRIPGSISPAVEAFYLRDPISLLPLNTNDPSTFRFPPEDFITVSVRFTKVGFAQLRSQDFPPPAVWKDRMPHARTPKDSARVEMGMKLTCAFEMLVADPQTQSRKAVREIQVLLEDMESGEEELPGDEEIAGWEVREDDEAWLDINFEDFERELAGKAAGAEGGGGGAAADGQGGAKAGFGDKAAQENLRRIVEQFGAFLNDDDAGVEGAEVDEMDYDDDDDETGAEDSDVSSEGEDKDVSFDEVEFARMMREMMGMPPDEAQAVVPTRDVREVGRVEELEDSAEEEEENLQDVMQRMEAELKEAGALDLDPTPREAAIKGVEKGKARLPPEEHAHDVAKSSDEGEVDVDFNLAKNLLESLKGQAGMAGPAGNLMGLMGVKMPRNEGDMSAKKDG</sequence>
<dbReference type="Proteomes" id="UP001172684">
    <property type="component" value="Unassembled WGS sequence"/>
</dbReference>
<dbReference type="EMBL" id="JAPDRL010000023">
    <property type="protein sequence ID" value="KAJ9666036.1"/>
    <property type="molecule type" value="Genomic_DNA"/>
</dbReference>
<evidence type="ECO:0000313" key="4">
    <source>
        <dbReference type="Proteomes" id="UP001172684"/>
    </source>
</evidence>
<proteinExistence type="predicted"/>
<dbReference type="PANTHER" id="PTHR13060:SF0">
    <property type="entry name" value="PROTEIN ECDYSONELESS HOMOLOG"/>
    <property type="match status" value="1"/>
</dbReference>
<evidence type="ECO:0000256" key="2">
    <source>
        <dbReference type="SAM" id="MobiDB-lite"/>
    </source>
</evidence>
<feature type="compositionally biased region" description="Basic and acidic residues" evidence="2">
    <location>
        <begin position="560"/>
        <end position="580"/>
    </location>
</feature>
<keyword evidence="4" id="KW-1185">Reference proteome</keyword>
<dbReference type="PANTHER" id="PTHR13060">
    <property type="entry name" value="SGT1 PROTEIN HSGT1 SUPPRESSOR OF GCR2"/>
    <property type="match status" value="1"/>
</dbReference>
<organism evidence="3 4">
    <name type="scientific">Coniosporium apollinis</name>
    <dbReference type="NCBI Taxonomy" id="61459"/>
    <lineage>
        <taxon>Eukaryota</taxon>
        <taxon>Fungi</taxon>
        <taxon>Dikarya</taxon>
        <taxon>Ascomycota</taxon>
        <taxon>Pezizomycotina</taxon>
        <taxon>Dothideomycetes</taxon>
        <taxon>Dothideomycetes incertae sedis</taxon>
        <taxon>Coniosporium</taxon>
    </lineage>
</organism>
<feature type="region of interest" description="Disordered" evidence="2">
    <location>
        <begin position="451"/>
        <end position="477"/>
    </location>
</feature>
<evidence type="ECO:0000313" key="3">
    <source>
        <dbReference type="EMBL" id="KAJ9666036.1"/>
    </source>
</evidence>
<evidence type="ECO:0008006" key="5">
    <source>
        <dbReference type="Google" id="ProtNLM"/>
    </source>
</evidence>
<feature type="coiled-coil region" evidence="1">
    <location>
        <begin position="511"/>
        <end position="545"/>
    </location>
</feature>
<feature type="compositionally biased region" description="Acidic residues" evidence="2">
    <location>
        <begin position="451"/>
        <end position="474"/>
    </location>
</feature>
<name>A0ABQ9NYA1_9PEZI</name>
<accession>A0ABQ9NYA1</accession>
<dbReference type="InterPro" id="IPR010770">
    <property type="entry name" value="Ecd"/>
</dbReference>
<protein>
    <recommendedName>
        <fullName evidence="5">Regulatory factor Sgt1</fullName>
    </recommendedName>
</protein>
<reference evidence="3" key="1">
    <citation type="submission" date="2022-10" db="EMBL/GenBank/DDBJ databases">
        <title>Culturing micro-colonial fungi from biological soil crusts in the Mojave desert and describing Neophaeococcomyces mojavensis, and introducing the new genera and species Taxawa tesnikishii.</title>
        <authorList>
            <person name="Kurbessoian T."/>
            <person name="Stajich J.E."/>
        </authorList>
    </citation>
    <scope>NUCLEOTIDE SEQUENCE</scope>
    <source>
        <strain evidence="3">TK_1</strain>
    </source>
</reference>
<dbReference type="Pfam" id="PF07093">
    <property type="entry name" value="SGT1"/>
    <property type="match status" value="1"/>
</dbReference>
<evidence type="ECO:0000256" key="1">
    <source>
        <dbReference type="SAM" id="Coils"/>
    </source>
</evidence>
<feature type="region of interest" description="Disordered" evidence="2">
    <location>
        <begin position="560"/>
        <end position="581"/>
    </location>
</feature>
<comment type="caution">
    <text evidence="3">The sequence shown here is derived from an EMBL/GenBank/DDBJ whole genome shotgun (WGS) entry which is preliminary data.</text>
</comment>
<keyword evidence="1" id="KW-0175">Coiled coil</keyword>